<dbReference type="EMBL" id="LIAE01010456">
    <property type="protein sequence ID" value="PAV60628.1"/>
    <property type="molecule type" value="Genomic_DNA"/>
</dbReference>
<proteinExistence type="predicted"/>
<protein>
    <submittedName>
        <fullName evidence="1">Uncharacterized protein</fullName>
    </submittedName>
</protein>
<dbReference type="Proteomes" id="UP000218231">
    <property type="component" value="Unassembled WGS sequence"/>
</dbReference>
<sequence>MHPGVARATPGCFAGSLLSVIVPVQPSAPPIAVIGEQPSAPPQQDEIIRSRTKFGFESQLTQCPHCHKQTLSELVCRKVGMVSLLPSVGRDAE</sequence>
<accession>A0A2A2JFS3</accession>
<reference evidence="1 2" key="1">
    <citation type="journal article" date="2017" name="Curr. Biol.">
        <title>Genome architecture and evolution of a unichromosomal asexual nematode.</title>
        <authorList>
            <person name="Fradin H."/>
            <person name="Zegar C."/>
            <person name="Gutwein M."/>
            <person name="Lucas J."/>
            <person name="Kovtun M."/>
            <person name="Corcoran D."/>
            <person name="Baugh L.R."/>
            <person name="Kiontke K."/>
            <person name="Gunsalus K."/>
            <person name="Fitch D.H."/>
            <person name="Piano F."/>
        </authorList>
    </citation>
    <scope>NUCLEOTIDE SEQUENCE [LARGE SCALE GENOMIC DNA]</scope>
    <source>
        <strain evidence="1">PF1309</strain>
    </source>
</reference>
<organism evidence="1 2">
    <name type="scientific">Diploscapter pachys</name>
    <dbReference type="NCBI Taxonomy" id="2018661"/>
    <lineage>
        <taxon>Eukaryota</taxon>
        <taxon>Metazoa</taxon>
        <taxon>Ecdysozoa</taxon>
        <taxon>Nematoda</taxon>
        <taxon>Chromadorea</taxon>
        <taxon>Rhabditida</taxon>
        <taxon>Rhabditina</taxon>
        <taxon>Rhabditomorpha</taxon>
        <taxon>Rhabditoidea</taxon>
        <taxon>Rhabditidae</taxon>
        <taxon>Diploscapter</taxon>
    </lineage>
</organism>
<evidence type="ECO:0000313" key="2">
    <source>
        <dbReference type="Proteomes" id="UP000218231"/>
    </source>
</evidence>
<comment type="caution">
    <text evidence="1">The sequence shown here is derived from an EMBL/GenBank/DDBJ whole genome shotgun (WGS) entry which is preliminary data.</text>
</comment>
<dbReference type="AlphaFoldDB" id="A0A2A2JFS3"/>
<gene>
    <name evidence="1" type="ORF">WR25_03108</name>
</gene>
<evidence type="ECO:0000313" key="1">
    <source>
        <dbReference type="EMBL" id="PAV60628.1"/>
    </source>
</evidence>
<keyword evidence="2" id="KW-1185">Reference proteome</keyword>
<name>A0A2A2JFS3_9BILA</name>